<name>A0AAE1Y5N1_9LAMI</name>
<protein>
    <submittedName>
        <fullName evidence="2">Uncharacterized protein</fullName>
    </submittedName>
</protein>
<dbReference type="Proteomes" id="UP001293254">
    <property type="component" value="Unassembled WGS sequence"/>
</dbReference>
<evidence type="ECO:0000313" key="3">
    <source>
        <dbReference type="Proteomes" id="UP001293254"/>
    </source>
</evidence>
<dbReference type="EMBL" id="JACGWO010000007">
    <property type="protein sequence ID" value="KAK4423568.1"/>
    <property type="molecule type" value="Genomic_DNA"/>
</dbReference>
<evidence type="ECO:0000256" key="1">
    <source>
        <dbReference type="SAM" id="MobiDB-lite"/>
    </source>
</evidence>
<accession>A0AAE1Y5N1</accession>
<gene>
    <name evidence="2" type="ORF">Salat_1939600</name>
</gene>
<reference evidence="2" key="1">
    <citation type="submission" date="2020-06" db="EMBL/GenBank/DDBJ databases">
        <authorList>
            <person name="Li T."/>
            <person name="Hu X."/>
            <person name="Zhang T."/>
            <person name="Song X."/>
            <person name="Zhang H."/>
            <person name="Dai N."/>
            <person name="Sheng W."/>
            <person name="Hou X."/>
            <person name="Wei L."/>
        </authorList>
    </citation>
    <scope>NUCLEOTIDE SEQUENCE</scope>
    <source>
        <strain evidence="2">3651</strain>
        <tissue evidence="2">Leaf</tissue>
    </source>
</reference>
<feature type="region of interest" description="Disordered" evidence="1">
    <location>
        <begin position="1"/>
        <end position="26"/>
    </location>
</feature>
<reference evidence="2" key="2">
    <citation type="journal article" date="2024" name="Plant">
        <title>Genomic evolution and insights into agronomic trait innovations of Sesamum species.</title>
        <authorList>
            <person name="Miao H."/>
            <person name="Wang L."/>
            <person name="Qu L."/>
            <person name="Liu H."/>
            <person name="Sun Y."/>
            <person name="Le M."/>
            <person name="Wang Q."/>
            <person name="Wei S."/>
            <person name="Zheng Y."/>
            <person name="Lin W."/>
            <person name="Duan Y."/>
            <person name="Cao H."/>
            <person name="Xiong S."/>
            <person name="Wang X."/>
            <person name="Wei L."/>
            <person name="Li C."/>
            <person name="Ma Q."/>
            <person name="Ju M."/>
            <person name="Zhao R."/>
            <person name="Li G."/>
            <person name="Mu C."/>
            <person name="Tian Q."/>
            <person name="Mei H."/>
            <person name="Zhang T."/>
            <person name="Gao T."/>
            <person name="Zhang H."/>
        </authorList>
    </citation>
    <scope>NUCLEOTIDE SEQUENCE</scope>
    <source>
        <strain evidence="2">3651</strain>
    </source>
</reference>
<evidence type="ECO:0000313" key="2">
    <source>
        <dbReference type="EMBL" id="KAK4423568.1"/>
    </source>
</evidence>
<sequence length="106" mass="11568">MFGGEENRGAKSKGAHGSVKQKQAGTSLKPLTAPRFIRYFKCIVSCKEILLETGRWGGGHGREGEVLLPVTICGEPHGGGCLFTCSPRATFFLDWICLYCMNLTPF</sequence>
<keyword evidence="3" id="KW-1185">Reference proteome</keyword>
<dbReference type="AlphaFoldDB" id="A0AAE1Y5N1"/>
<comment type="caution">
    <text evidence="2">The sequence shown here is derived from an EMBL/GenBank/DDBJ whole genome shotgun (WGS) entry which is preliminary data.</text>
</comment>
<organism evidence="2 3">
    <name type="scientific">Sesamum alatum</name>
    <dbReference type="NCBI Taxonomy" id="300844"/>
    <lineage>
        <taxon>Eukaryota</taxon>
        <taxon>Viridiplantae</taxon>
        <taxon>Streptophyta</taxon>
        <taxon>Embryophyta</taxon>
        <taxon>Tracheophyta</taxon>
        <taxon>Spermatophyta</taxon>
        <taxon>Magnoliopsida</taxon>
        <taxon>eudicotyledons</taxon>
        <taxon>Gunneridae</taxon>
        <taxon>Pentapetalae</taxon>
        <taxon>asterids</taxon>
        <taxon>lamiids</taxon>
        <taxon>Lamiales</taxon>
        <taxon>Pedaliaceae</taxon>
        <taxon>Sesamum</taxon>
    </lineage>
</organism>
<proteinExistence type="predicted"/>